<gene>
    <name evidence="2" type="ORF">DILT_LOCUS18925</name>
</gene>
<dbReference type="EMBL" id="UYRU01105972">
    <property type="protein sequence ID" value="VDN42864.1"/>
    <property type="molecule type" value="Genomic_DNA"/>
</dbReference>
<name>A0A3P7NJ92_DIBLA</name>
<protein>
    <submittedName>
        <fullName evidence="2">Uncharacterized protein</fullName>
    </submittedName>
</protein>
<evidence type="ECO:0000313" key="2">
    <source>
        <dbReference type="EMBL" id="VDN42864.1"/>
    </source>
</evidence>
<organism evidence="2 3">
    <name type="scientific">Dibothriocephalus latus</name>
    <name type="common">Fish tapeworm</name>
    <name type="synonym">Diphyllobothrium latum</name>
    <dbReference type="NCBI Taxonomy" id="60516"/>
    <lineage>
        <taxon>Eukaryota</taxon>
        <taxon>Metazoa</taxon>
        <taxon>Spiralia</taxon>
        <taxon>Lophotrochozoa</taxon>
        <taxon>Platyhelminthes</taxon>
        <taxon>Cestoda</taxon>
        <taxon>Eucestoda</taxon>
        <taxon>Diphyllobothriidea</taxon>
        <taxon>Diphyllobothriidae</taxon>
        <taxon>Dibothriocephalus</taxon>
    </lineage>
</organism>
<feature type="compositionally biased region" description="Basic residues" evidence="1">
    <location>
        <begin position="123"/>
        <end position="135"/>
    </location>
</feature>
<evidence type="ECO:0000256" key="1">
    <source>
        <dbReference type="SAM" id="MobiDB-lite"/>
    </source>
</evidence>
<accession>A0A3P7NJ92</accession>
<proteinExistence type="predicted"/>
<sequence length="135" mass="14848">MYEVTRGGDSLFGYPNFGSQTVDDPSLCDENEVAAQTTTSEHAQLLGESDWVACGRRIRKQASKQGKTQGASSIVLDPSCGITCSEFGTDVGTIELPLQLCDPMRRKRNALKPSLTPGAGTRRTVRRRKRKYRLP</sequence>
<keyword evidence="3" id="KW-1185">Reference proteome</keyword>
<evidence type="ECO:0000313" key="3">
    <source>
        <dbReference type="Proteomes" id="UP000281553"/>
    </source>
</evidence>
<dbReference type="AlphaFoldDB" id="A0A3P7NJ92"/>
<dbReference type="Proteomes" id="UP000281553">
    <property type="component" value="Unassembled WGS sequence"/>
</dbReference>
<reference evidence="2 3" key="1">
    <citation type="submission" date="2018-11" db="EMBL/GenBank/DDBJ databases">
        <authorList>
            <consortium name="Pathogen Informatics"/>
        </authorList>
    </citation>
    <scope>NUCLEOTIDE SEQUENCE [LARGE SCALE GENOMIC DNA]</scope>
</reference>
<feature type="region of interest" description="Disordered" evidence="1">
    <location>
        <begin position="106"/>
        <end position="135"/>
    </location>
</feature>